<evidence type="ECO:0000256" key="7">
    <source>
        <dbReference type="RuleBase" id="RU363032"/>
    </source>
</evidence>
<feature type="transmembrane region" description="Helical" evidence="7">
    <location>
        <begin position="422"/>
        <end position="444"/>
    </location>
</feature>
<keyword evidence="4 7" id="KW-0812">Transmembrane</keyword>
<comment type="similarity">
    <text evidence="7">Belongs to the binding-protein-dependent transport system permease family.</text>
</comment>
<keyword evidence="6 7" id="KW-0472">Membrane</keyword>
<evidence type="ECO:0000256" key="4">
    <source>
        <dbReference type="ARBA" id="ARBA00022692"/>
    </source>
</evidence>
<sequence length="497" mass="56017">MFTYILKRVLMMIPTFAIISLIIFLVLNLAPGDPAAASNPDGTETVSQDARESYRIFKEQFNLDKPILLNTRFNLHIDDVEPQLRTVADFQRPVCAEGQPADLSCTPADERPSSGDIIAAQEYVENLGGYAVPHLLALAQNHERLDIRRLALQRLAINAQRPQVDRFNPNPTTELREVNRAIAAENNELRSWTVPQDVTEADIEEMLSEKWVPWYNEHQDRFEYSGTEKIGIFFLDTRFAKYWENLLKLDFGVSTVDRRPVFDTVMQKLPYTMTLSFLSILIAYIISVPLGIWSAYNQNTKRDQVVTIALFVFYSLPSFFTAVLLIEFFAVGRPFSWFPAGGFIGDGSGEMEVLEQIGSIGWHIFLPLICLTYGSLAALSRYARTGLLDVIRADYIRTARAKGLAESMVVLKHAVRNGMIPILTLLGTLLPALVSGSIVIEFIFNIPGIGLYLYESIYMYDYNAIMACLLMSTVLTLVGLLFSDISYALVDPRITFD</sequence>
<dbReference type="PANTHER" id="PTHR30465">
    <property type="entry name" value="INNER MEMBRANE ABC TRANSPORTER"/>
    <property type="match status" value="1"/>
</dbReference>
<feature type="transmembrane region" description="Helical" evidence="7">
    <location>
        <begin position="360"/>
        <end position="379"/>
    </location>
</feature>
<reference evidence="9 10" key="1">
    <citation type="submission" date="2018-05" db="EMBL/GenBank/DDBJ databases">
        <title>Lujinxingia marina gen. nov. sp. nov., a new facultative anaerobic member of the class Deltaproteobacteria, and proposal of Lujinxingaceae fam. nov.</title>
        <authorList>
            <person name="Li C.-M."/>
        </authorList>
    </citation>
    <scope>NUCLEOTIDE SEQUENCE [LARGE SCALE GENOMIC DNA]</scope>
    <source>
        <strain evidence="9 10">B210</strain>
    </source>
</reference>
<dbReference type="PROSITE" id="PS50928">
    <property type="entry name" value="ABC_TM1"/>
    <property type="match status" value="1"/>
</dbReference>
<feature type="domain" description="ABC transmembrane type-1" evidence="8">
    <location>
        <begin position="269"/>
        <end position="483"/>
    </location>
</feature>
<keyword evidence="5 7" id="KW-1133">Transmembrane helix</keyword>
<evidence type="ECO:0000256" key="5">
    <source>
        <dbReference type="ARBA" id="ARBA00022989"/>
    </source>
</evidence>
<dbReference type="SUPFAM" id="SSF161098">
    <property type="entry name" value="MetI-like"/>
    <property type="match status" value="1"/>
</dbReference>
<keyword evidence="3" id="KW-1003">Cell membrane</keyword>
<keyword evidence="10" id="KW-1185">Reference proteome</keyword>
<dbReference type="InterPro" id="IPR035906">
    <property type="entry name" value="MetI-like_sf"/>
</dbReference>
<dbReference type="OrthoDB" id="9778910at2"/>
<dbReference type="CDD" id="cd06261">
    <property type="entry name" value="TM_PBP2"/>
    <property type="match status" value="1"/>
</dbReference>
<dbReference type="Pfam" id="PF00528">
    <property type="entry name" value="BPD_transp_1"/>
    <property type="match status" value="1"/>
</dbReference>
<organism evidence="9 10">
    <name type="scientific">Lujinxingia litoralis</name>
    <dbReference type="NCBI Taxonomy" id="2211119"/>
    <lineage>
        <taxon>Bacteria</taxon>
        <taxon>Deltaproteobacteria</taxon>
        <taxon>Bradymonadales</taxon>
        <taxon>Lujinxingiaceae</taxon>
        <taxon>Lujinxingia</taxon>
    </lineage>
</organism>
<comment type="caution">
    <text evidence="9">The sequence shown here is derived from an EMBL/GenBank/DDBJ whole genome shotgun (WGS) entry which is preliminary data.</text>
</comment>
<protein>
    <recommendedName>
        <fullName evidence="8">ABC transmembrane type-1 domain-containing protein</fullName>
    </recommendedName>
</protein>
<dbReference type="InterPro" id="IPR000515">
    <property type="entry name" value="MetI-like"/>
</dbReference>
<evidence type="ECO:0000256" key="6">
    <source>
        <dbReference type="ARBA" id="ARBA00023136"/>
    </source>
</evidence>
<evidence type="ECO:0000256" key="3">
    <source>
        <dbReference type="ARBA" id="ARBA00022475"/>
    </source>
</evidence>
<evidence type="ECO:0000259" key="8">
    <source>
        <dbReference type="PROSITE" id="PS50928"/>
    </source>
</evidence>
<evidence type="ECO:0000313" key="9">
    <source>
        <dbReference type="EMBL" id="RAL25281.1"/>
    </source>
</evidence>
<accession>A0A328CD66</accession>
<dbReference type="PANTHER" id="PTHR30465:SF0">
    <property type="entry name" value="OLIGOPEPTIDE TRANSPORT SYSTEM PERMEASE PROTEIN APPB"/>
    <property type="match status" value="1"/>
</dbReference>
<dbReference type="GO" id="GO:0005886">
    <property type="term" value="C:plasma membrane"/>
    <property type="evidence" value="ECO:0007669"/>
    <property type="project" value="UniProtKB-SubCell"/>
</dbReference>
<evidence type="ECO:0000313" key="10">
    <source>
        <dbReference type="Proteomes" id="UP000249169"/>
    </source>
</evidence>
<dbReference type="GO" id="GO:0055085">
    <property type="term" value="P:transmembrane transport"/>
    <property type="evidence" value="ECO:0007669"/>
    <property type="project" value="InterPro"/>
</dbReference>
<feature type="transmembrane region" description="Helical" evidence="7">
    <location>
        <begin position="464"/>
        <end position="490"/>
    </location>
</feature>
<gene>
    <name evidence="9" type="ORF">DL240_03455</name>
</gene>
<comment type="subcellular location">
    <subcellularLocation>
        <location evidence="1 7">Cell membrane</location>
        <topology evidence="1 7">Multi-pass membrane protein</topology>
    </subcellularLocation>
</comment>
<dbReference type="Gene3D" id="1.10.3720.10">
    <property type="entry name" value="MetI-like"/>
    <property type="match status" value="1"/>
</dbReference>
<dbReference type="Proteomes" id="UP000249169">
    <property type="component" value="Unassembled WGS sequence"/>
</dbReference>
<evidence type="ECO:0000256" key="1">
    <source>
        <dbReference type="ARBA" id="ARBA00004651"/>
    </source>
</evidence>
<feature type="transmembrane region" description="Helical" evidence="7">
    <location>
        <begin position="269"/>
        <end position="293"/>
    </location>
</feature>
<dbReference type="EMBL" id="QHKO01000001">
    <property type="protein sequence ID" value="RAL25281.1"/>
    <property type="molecule type" value="Genomic_DNA"/>
</dbReference>
<dbReference type="RefSeq" id="WP_111728453.1">
    <property type="nucleotide sequence ID" value="NZ_QHKO01000001.1"/>
</dbReference>
<evidence type="ECO:0000256" key="2">
    <source>
        <dbReference type="ARBA" id="ARBA00022448"/>
    </source>
</evidence>
<name>A0A328CD66_9DELT</name>
<dbReference type="AlphaFoldDB" id="A0A328CD66"/>
<feature type="transmembrane region" description="Helical" evidence="7">
    <location>
        <begin position="305"/>
        <end position="330"/>
    </location>
</feature>
<proteinExistence type="inferred from homology"/>
<keyword evidence="2 7" id="KW-0813">Transport</keyword>